<dbReference type="EMBL" id="CM037017">
    <property type="protein sequence ID" value="KAH7676975.1"/>
    <property type="molecule type" value="Genomic_DNA"/>
</dbReference>
<gene>
    <name evidence="1" type="ORF">IHE45_07G052000</name>
</gene>
<name>A0ACB7VRI9_DIOAL</name>
<protein>
    <submittedName>
        <fullName evidence="1">Minus-end-directed kinesin ATPase protein</fullName>
        <ecNumber evidence="1">5.6.1.4</ecNumber>
    </submittedName>
</protein>
<evidence type="ECO:0000313" key="1">
    <source>
        <dbReference type="EMBL" id="KAH7676975.1"/>
    </source>
</evidence>
<keyword evidence="1" id="KW-0413">Isomerase</keyword>
<evidence type="ECO:0000313" key="2">
    <source>
        <dbReference type="Proteomes" id="UP000827976"/>
    </source>
</evidence>
<comment type="caution">
    <text evidence="1">The sequence shown here is derived from an EMBL/GenBank/DDBJ whole genome shotgun (WGS) entry which is preliminary data.</text>
</comment>
<reference evidence="2" key="1">
    <citation type="journal article" date="2022" name="Nat. Commun.">
        <title>Chromosome evolution and the genetic basis of agronomically important traits in greater yam.</title>
        <authorList>
            <person name="Bredeson J.V."/>
            <person name="Lyons J.B."/>
            <person name="Oniyinde I.O."/>
            <person name="Okereke N.R."/>
            <person name="Kolade O."/>
            <person name="Nnabue I."/>
            <person name="Nwadili C.O."/>
            <person name="Hribova E."/>
            <person name="Parker M."/>
            <person name="Nwogha J."/>
            <person name="Shu S."/>
            <person name="Carlson J."/>
            <person name="Kariba R."/>
            <person name="Muthemba S."/>
            <person name="Knop K."/>
            <person name="Barton G.J."/>
            <person name="Sherwood A.V."/>
            <person name="Lopez-Montes A."/>
            <person name="Asiedu R."/>
            <person name="Jamnadass R."/>
            <person name="Muchugi A."/>
            <person name="Goodstein D."/>
            <person name="Egesi C.N."/>
            <person name="Featherston J."/>
            <person name="Asfaw A."/>
            <person name="Simpson G.G."/>
            <person name="Dolezel J."/>
            <person name="Hendre P.S."/>
            <person name="Van Deynze A."/>
            <person name="Kumar P.L."/>
            <person name="Obidiegwu J.E."/>
            <person name="Bhattacharjee R."/>
            <person name="Rokhsar D.S."/>
        </authorList>
    </citation>
    <scope>NUCLEOTIDE SEQUENCE [LARGE SCALE GENOMIC DNA]</scope>
    <source>
        <strain evidence="2">cv. TDa95/00328</strain>
    </source>
</reference>
<proteinExistence type="predicted"/>
<accession>A0ACB7VRI9</accession>
<dbReference type="EC" id="5.6.1.4" evidence="1"/>
<sequence>MSEPCRVSFRDGRLASRKAEEAAYRRYQASQWLEDMAGPLDLSPNPSEQEFVSCLRSGHVLCTAINKIQPGAVPKVVTIHSLGTPNDIQPLPAYQYFENVRNFLVAINELKLLSFEASDLEKDTVENGSAAKIVDCVLSLKSYYEWKQCNGGAGPLKFVKSPLVAHSAGRTQSNAISSGSSISSRRLDLTAGSDKQNATRNKSLISEDLGISLSKVLSNCLLNSKENIDCNLLDAQDGCQDSNILLLTEIMSSFLQDQKHNNLNCVTDNCKHISLLEAQQNELSELRSLLSMIKMEFVNMQTQLQNDLMLLGNYFQGLSAAASGYHQAVRENKLLYNSLQELRGNIRVFCRVRPSFNMEGKSSIDYTGNDGSLIVIDPSNPQSTRKIFHFNKIFGPDATQDEVYKDTQTLIRSVMDGFNVCIFAYGQTGSGKTHTMCGPSSGLNKNFGVSYMALNDLFQISSAREDIKYEIQVQMVEVYNEQVRDLLKDMPAIKLEIKNCSVNGGLSVPDASTRSVQSVDDVLNLMKLGEKNRVFSSTALNSRSSRSHSVLTVHIIGEDITRCRIRSCLHLVDLAGSERVDKSEVTGDRLKEAQHINRSLSCLGDVIAALAQKNSHIPYRNSKLTQLLQNSLGGHAKVLMFAHVSPEADYYGETVSTLKFAQRVSTVQLGAAHSNRESSEVWELKEQIESLKKALSRKEMHKLVPLCKMKENRPLEETQNHAVHTPSPSWKLNTESVPVKMVGPTSNPTHANVHNSLSQIVHTPTFSRRSSIDHPRVLKANSTEKVVDEVFSKSPIKEPEIGTEHASIQLRRLSTEGFKCLKPHSDIPKDGILSSAVSCKGVSILKQSLKKEMLNEVAAICHDYPDPISHGKTLCSHNVSMSTTSPLQQPKTPSSARKLDEIVTPHEGGLRKMSQTIKAMSIANPSNKGSQIKKSLQTIGKLINSSEKRNICPAETPASIFGRSNKKDDKSPMTIHARARRRQSLTPIQTSGFSMSRRSSLGGKSPEPYSSDFQSTKTPLPTRSPPKFTKRWL</sequence>
<dbReference type="Proteomes" id="UP000827976">
    <property type="component" value="Chromosome 7"/>
</dbReference>
<organism evidence="1 2">
    <name type="scientific">Dioscorea alata</name>
    <name type="common">Purple yam</name>
    <dbReference type="NCBI Taxonomy" id="55571"/>
    <lineage>
        <taxon>Eukaryota</taxon>
        <taxon>Viridiplantae</taxon>
        <taxon>Streptophyta</taxon>
        <taxon>Embryophyta</taxon>
        <taxon>Tracheophyta</taxon>
        <taxon>Spermatophyta</taxon>
        <taxon>Magnoliopsida</taxon>
        <taxon>Liliopsida</taxon>
        <taxon>Dioscoreales</taxon>
        <taxon>Dioscoreaceae</taxon>
        <taxon>Dioscorea</taxon>
    </lineage>
</organism>
<keyword evidence="2" id="KW-1185">Reference proteome</keyword>